<comment type="similarity">
    <text evidence="1">To bacterial alkanal monooxygenase alpha and beta chains.</text>
</comment>
<gene>
    <name evidence="4" type="ORF">B0682_03080</name>
</gene>
<dbReference type="EMBL" id="MUYT01000004">
    <property type="protein sequence ID" value="OOS21654.1"/>
    <property type="molecule type" value="Genomic_DNA"/>
</dbReference>
<accession>A0A1T0CH66</accession>
<protein>
    <recommendedName>
        <fullName evidence="2">Luciferase-like monooxygenase</fullName>
    </recommendedName>
</protein>
<dbReference type="Gene3D" id="3.20.20.30">
    <property type="entry name" value="Luciferase-like domain"/>
    <property type="match status" value="1"/>
</dbReference>
<evidence type="ECO:0000256" key="2">
    <source>
        <dbReference type="ARBA" id="ARBA00074555"/>
    </source>
</evidence>
<keyword evidence="4" id="KW-0503">Monooxygenase</keyword>
<dbReference type="InterPro" id="IPR011251">
    <property type="entry name" value="Luciferase-like_dom"/>
</dbReference>
<organism evidence="4 5">
    <name type="scientific">Lwoffella lincolnii</name>
    <dbReference type="NCBI Taxonomy" id="90241"/>
    <lineage>
        <taxon>Bacteria</taxon>
        <taxon>Pseudomonadati</taxon>
        <taxon>Pseudomonadota</taxon>
        <taxon>Gammaproteobacteria</taxon>
        <taxon>Moraxellales</taxon>
        <taxon>Moraxellaceae</taxon>
        <taxon>Lwoffella</taxon>
    </lineage>
</organism>
<comment type="caution">
    <text evidence="4">The sequence shown here is derived from an EMBL/GenBank/DDBJ whole genome shotgun (WGS) entry which is preliminary data.</text>
</comment>
<dbReference type="GO" id="GO:0016705">
    <property type="term" value="F:oxidoreductase activity, acting on paired donors, with incorporation or reduction of molecular oxygen"/>
    <property type="evidence" value="ECO:0007669"/>
    <property type="project" value="InterPro"/>
</dbReference>
<dbReference type="InterPro" id="IPR019949">
    <property type="entry name" value="CmoO-like"/>
</dbReference>
<evidence type="ECO:0000313" key="5">
    <source>
        <dbReference type="Proteomes" id="UP000191094"/>
    </source>
</evidence>
<dbReference type="OrthoDB" id="9780518at2"/>
<dbReference type="PANTHER" id="PTHR30137">
    <property type="entry name" value="LUCIFERASE-LIKE MONOOXYGENASE"/>
    <property type="match status" value="1"/>
</dbReference>
<sequence length="335" mass="36487">MNHQPTPKLSYLDLAPIAEGRSIADGVKQTVAIAKTAEKAGLHRYWLAEHHNMPAVASAATAVLLSHIGSQTSRIRIGSGGVMLPNHSPLVIAEQFGTLQALYGDRIDLGLGRAPGSDGATFRALRRTMHSADGFPQDVQELMGYLYASDASNDVTAYPGMGSRVPVWILGSSLFGANLAAKLGLPYAFASHFAPRMMGDAIAHYRQNFQPSTHCQQPYVMLAANLLLANDADEAHYHFTSAQQSALQLVRGNLGKVPRPVANMDTLWHPQEQAFVEQSQAISFVGGVDDVRPKLRQFIDTYRPDELIVAANIWEQDMRLASIELTSTLELFALN</sequence>
<evidence type="ECO:0000313" key="4">
    <source>
        <dbReference type="EMBL" id="OOS21654.1"/>
    </source>
</evidence>
<evidence type="ECO:0000259" key="3">
    <source>
        <dbReference type="Pfam" id="PF00296"/>
    </source>
</evidence>
<dbReference type="GO" id="GO:0004497">
    <property type="term" value="F:monooxygenase activity"/>
    <property type="evidence" value="ECO:0007669"/>
    <property type="project" value="UniProtKB-KW"/>
</dbReference>
<dbReference type="Pfam" id="PF00296">
    <property type="entry name" value="Bac_luciferase"/>
    <property type="match status" value="1"/>
</dbReference>
<dbReference type="PANTHER" id="PTHR30137:SF6">
    <property type="entry name" value="LUCIFERASE-LIKE MONOOXYGENASE"/>
    <property type="match status" value="1"/>
</dbReference>
<dbReference type="InterPro" id="IPR050766">
    <property type="entry name" value="Bact_Lucif_Oxidored"/>
</dbReference>
<dbReference type="FunFam" id="3.20.20.30:FF:000002">
    <property type="entry name" value="LLM class flavin-dependent oxidoreductase"/>
    <property type="match status" value="1"/>
</dbReference>
<proteinExistence type="predicted"/>
<dbReference type="Proteomes" id="UP000191094">
    <property type="component" value="Unassembled WGS sequence"/>
</dbReference>
<name>A0A1T0CH66_9GAMM</name>
<evidence type="ECO:0000256" key="1">
    <source>
        <dbReference type="ARBA" id="ARBA00007789"/>
    </source>
</evidence>
<feature type="domain" description="Luciferase-like" evidence="3">
    <location>
        <begin position="25"/>
        <end position="297"/>
    </location>
</feature>
<dbReference type="STRING" id="90241.B0682_03080"/>
<keyword evidence="4" id="KW-0560">Oxidoreductase</keyword>
<dbReference type="RefSeq" id="WP_078306617.1">
    <property type="nucleotide sequence ID" value="NZ_MUYT01000004.1"/>
</dbReference>
<keyword evidence="5" id="KW-1185">Reference proteome</keyword>
<reference evidence="4 5" key="1">
    <citation type="submission" date="2017-02" db="EMBL/GenBank/DDBJ databases">
        <title>Draft genome sequence of Moraxella lincolnii CCUG 9405T type strain.</title>
        <authorList>
            <person name="Salva-Serra F."/>
            <person name="Engstrom-Jakobsson H."/>
            <person name="Thorell K."/>
            <person name="Jaen-Luchoro D."/>
            <person name="Gonzales-Siles L."/>
            <person name="Karlsson R."/>
            <person name="Yazdan S."/>
            <person name="Boulund F."/>
            <person name="Johnning A."/>
            <person name="Engstrand L."/>
            <person name="Kristiansson E."/>
            <person name="Moore E."/>
        </authorList>
    </citation>
    <scope>NUCLEOTIDE SEQUENCE [LARGE SCALE GENOMIC DNA]</scope>
    <source>
        <strain evidence="4 5">CCUG 9405</strain>
    </source>
</reference>
<dbReference type="AlphaFoldDB" id="A0A1T0CH66"/>
<dbReference type="SUPFAM" id="SSF51679">
    <property type="entry name" value="Bacterial luciferase-like"/>
    <property type="match status" value="1"/>
</dbReference>
<dbReference type="GO" id="GO:0005829">
    <property type="term" value="C:cytosol"/>
    <property type="evidence" value="ECO:0007669"/>
    <property type="project" value="TreeGrafter"/>
</dbReference>
<dbReference type="InterPro" id="IPR036661">
    <property type="entry name" value="Luciferase-like_sf"/>
</dbReference>
<dbReference type="NCBIfam" id="TIGR03558">
    <property type="entry name" value="oxido_grp_1"/>
    <property type="match status" value="1"/>
</dbReference>